<comment type="similarity">
    <text evidence="1">Belongs to the WXG100 family.</text>
</comment>
<dbReference type="NCBIfam" id="TIGR03930">
    <property type="entry name" value="WXG100_ESAT6"/>
    <property type="match status" value="1"/>
</dbReference>
<evidence type="ECO:0000313" key="3">
    <source>
        <dbReference type="EMBL" id="SDY07243.1"/>
    </source>
</evidence>
<dbReference type="STRING" id="589385.SAMN05421504_104416"/>
<dbReference type="AlphaFoldDB" id="A0A1H3GV94"/>
<organism evidence="3 4">
    <name type="scientific">Amycolatopsis xylanica</name>
    <dbReference type="NCBI Taxonomy" id="589385"/>
    <lineage>
        <taxon>Bacteria</taxon>
        <taxon>Bacillati</taxon>
        <taxon>Actinomycetota</taxon>
        <taxon>Actinomycetes</taxon>
        <taxon>Pseudonocardiales</taxon>
        <taxon>Pseudonocardiaceae</taxon>
        <taxon>Amycolatopsis</taxon>
    </lineage>
</organism>
<dbReference type="RefSeq" id="WP_091291273.1">
    <property type="nucleotide sequence ID" value="NZ_FNON01000004.1"/>
</dbReference>
<proteinExistence type="inferred from homology"/>
<dbReference type="InterPro" id="IPR036689">
    <property type="entry name" value="ESAT-6-like_sf"/>
</dbReference>
<evidence type="ECO:0000256" key="1">
    <source>
        <dbReference type="RuleBase" id="RU362001"/>
    </source>
</evidence>
<reference evidence="3 4" key="1">
    <citation type="submission" date="2016-10" db="EMBL/GenBank/DDBJ databases">
        <authorList>
            <person name="de Groot N.N."/>
        </authorList>
    </citation>
    <scope>NUCLEOTIDE SEQUENCE [LARGE SCALE GENOMIC DNA]</scope>
    <source>
        <strain evidence="3 4">CPCC 202699</strain>
    </source>
</reference>
<feature type="region of interest" description="Disordered" evidence="2">
    <location>
        <begin position="78"/>
        <end position="98"/>
    </location>
</feature>
<dbReference type="SUPFAM" id="SSF140453">
    <property type="entry name" value="EsxAB dimer-like"/>
    <property type="match status" value="1"/>
</dbReference>
<evidence type="ECO:0000256" key="2">
    <source>
        <dbReference type="SAM" id="MobiDB-lite"/>
    </source>
</evidence>
<dbReference type="OrthoDB" id="3627595at2"/>
<dbReference type="Proteomes" id="UP000199515">
    <property type="component" value="Unassembled WGS sequence"/>
</dbReference>
<name>A0A1H3GV94_9PSEU</name>
<dbReference type="Gene3D" id="1.10.287.1060">
    <property type="entry name" value="ESAT-6-like"/>
    <property type="match status" value="1"/>
</dbReference>
<dbReference type="InterPro" id="IPR010310">
    <property type="entry name" value="T7SS_ESAT-6-like"/>
</dbReference>
<gene>
    <name evidence="3" type="ORF">SAMN05421504_104416</name>
</gene>
<keyword evidence="4" id="KW-1185">Reference proteome</keyword>
<dbReference type="Pfam" id="PF06013">
    <property type="entry name" value="WXG100"/>
    <property type="match status" value="1"/>
</dbReference>
<dbReference type="EMBL" id="FNON01000004">
    <property type="protein sequence ID" value="SDY07243.1"/>
    <property type="molecule type" value="Genomic_DNA"/>
</dbReference>
<sequence length="98" mass="10601">MADGTITYDYNVIDTCLSMMANKASEIQSQTDDLVADVKRIMGEWHGSTADAYEALSTDLSNDLTQNRENLVNLKNALGQGADDMRDQDARGAGAVGR</sequence>
<accession>A0A1H3GV94</accession>
<protein>
    <recommendedName>
        <fullName evidence="1">ESAT-6-like protein</fullName>
    </recommendedName>
</protein>
<evidence type="ECO:0000313" key="4">
    <source>
        <dbReference type="Proteomes" id="UP000199515"/>
    </source>
</evidence>